<keyword evidence="2" id="KW-1185">Reference proteome</keyword>
<proteinExistence type="predicted"/>
<accession>A0A8T0CYW5</accession>
<evidence type="ECO:0000313" key="2">
    <source>
        <dbReference type="Proteomes" id="UP000806378"/>
    </source>
</evidence>
<dbReference type="Proteomes" id="UP000806378">
    <property type="component" value="Unassembled WGS sequence"/>
</dbReference>
<sequence length="67" mass="7789">MGTCPISRVISTFKSSLQLSRLSFSKHRKLPLPIGYVECDLWCSEASNYYYSFYYYIEAMNDSIKDA</sequence>
<protein>
    <submittedName>
        <fullName evidence="1">Uncharacterized protein</fullName>
    </submittedName>
</protein>
<dbReference type="AlphaFoldDB" id="A0A8T0CYW5"/>
<dbReference type="Gramene" id="rna-gnl|WGS:JABURB|Cocit.L2012.1">
    <property type="protein sequence ID" value="cds-KAF7851852.1"/>
    <property type="gene ID" value="gene-BT93_L2012"/>
</dbReference>
<dbReference type="EMBL" id="MU089523">
    <property type="protein sequence ID" value="KAF7851852.1"/>
    <property type="molecule type" value="Genomic_DNA"/>
</dbReference>
<evidence type="ECO:0000313" key="1">
    <source>
        <dbReference type="EMBL" id="KAF7851852.1"/>
    </source>
</evidence>
<gene>
    <name evidence="1" type="ORF">BT93_L2012</name>
</gene>
<reference evidence="1" key="1">
    <citation type="submission" date="2020-05" db="EMBL/GenBank/DDBJ databases">
        <title>WGS assembly of Corymbia citriodora subspecies variegata.</title>
        <authorList>
            <person name="Barry K."/>
            <person name="Hundley H."/>
            <person name="Shu S."/>
            <person name="Jenkins J."/>
            <person name="Grimwood J."/>
            <person name="Baten A."/>
        </authorList>
    </citation>
    <scope>NUCLEOTIDE SEQUENCE</scope>
    <source>
        <strain evidence="1">CV2-018</strain>
    </source>
</reference>
<comment type="caution">
    <text evidence="1">The sequence shown here is derived from an EMBL/GenBank/DDBJ whole genome shotgun (WGS) entry which is preliminary data.</text>
</comment>
<name>A0A8T0CYW5_CORYI</name>
<organism evidence="1 2">
    <name type="scientific">Corymbia citriodora subsp. variegata</name>
    <dbReference type="NCBI Taxonomy" id="360336"/>
    <lineage>
        <taxon>Eukaryota</taxon>
        <taxon>Viridiplantae</taxon>
        <taxon>Streptophyta</taxon>
        <taxon>Embryophyta</taxon>
        <taxon>Tracheophyta</taxon>
        <taxon>Spermatophyta</taxon>
        <taxon>Magnoliopsida</taxon>
        <taxon>eudicotyledons</taxon>
        <taxon>Gunneridae</taxon>
        <taxon>Pentapetalae</taxon>
        <taxon>rosids</taxon>
        <taxon>malvids</taxon>
        <taxon>Myrtales</taxon>
        <taxon>Myrtaceae</taxon>
        <taxon>Myrtoideae</taxon>
        <taxon>Eucalypteae</taxon>
        <taxon>Corymbia</taxon>
    </lineage>
</organism>